<organism evidence="9 10">
    <name type="scientific">Halomonas elongata (strain ATCC 33173 / DSM 2581 / NBRC 15536 / NCIMB 2198 / 1H9)</name>
    <dbReference type="NCBI Taxonomy" id="768066"/>
    <lineage>
        <taxon>Bacteria</taxon>
        <taxon>Pseudomonadati</taxon>
        <taxon>Pseudomonadota</taxon>
        <taxon>Gammaproteobacteria</taxon>
        <taxon>Oceanospirillales</taxon>
        <taxon>Halomonadaceae</taxon>
        <taxon>Halomonas</taxon>
    </lineage>
</organism>
<evidence type="ECO:0000256" key="2">
    <source>
        <dbReference type="ARBA" id="ARBA00010474"/>
    </source>
</evidence>
<evidence type="ECO:0000313" key="9">
    <source>
        <dbReference type="EMBL" id="CBV44266.1"/>
    </source>
</evidence>
<evidence type="ECO:0000256" key="1">
    <source>
        <dbReference type="ARBA" id="ARBA00004418"/>
    </source>
</evidence>
<evidence type="ECO:0000256" key="4">
    <source>
        <dbReference type="ARBA" id="ARBA00022729"/>
    </source>
</evidence>
<sequence>MTRTLPATILVSMALALALVAASLFAPQARAADQAMLESVRQFLEDQASSLGDEIEVTLHPPAAKFPACPSPRPFLPNDSQPLIGRVSVGVQCGEQGRRTRFLQAEVSVIGAYLETARDVAAGETITRDHLVIRHGNLARLPRQTLREAGQAIGRVAMRPLSEGQVLRGYQLRKPRLVQRGEAVTLEARGSGFRVTRPAEALAPGGRGDRIRVRLDNREILHARVVGERRLVVDN</sequence>
<keyword evidence="9" id="KW-0969">Cilium</keyword>
<dbReference type="Gene3D" id="3.90.1210.10">
    <property type="entry name" value="Antifreeze-like/N-acetylneuraminic acid synthase C-terminal domain"/>
    <property type="match status" value="1"/>
</dbReference>
<dbReference type="NCBIfam" id="TIGR03170">
    <property type="entry name" value="flgA_cterm"/>
    <property type="match status" value="1"/>
</dbReference>
<dbReference type="Pfam" id="PF13144">
    <property type="entry name" value="ChapFlgA"/>
    <property type="match status" value="1"/>
</dbReference>
<dbReference type="STRING" id="768066.HELO_4382"/>
<dbReference type="Proteomes" id="UP000008707">
    <property type="component" value="Chromosome"/>
</dbReference>
<dbReference type="HOGENOM" id="CLU_070510_2_2_6"/>
<feature type="chain" id="PRO_5005127629" description="Flagella basal body P-ring formation protein FlgA" evidence="7">
    <location>
        <begin position="32"/>
        <end position="235"/>
    </location>
</feature>
<name>E1VC96_HALED</name>
<comment type="function">
    <text evidence="6 7">Involved in the assembly process of the P-ring formation. It may associate with FlgF on the rod constituting a structure essential for the P-ring assembly or may act as a modulator protein for the P-ring assembly.</text>
</comment>
<proteinExistence type="inferred from homology"/>
<feature type="domain" description="SAF" evidence="8">
    <location>
        <begin position="111"/>
        <end position="173"/>
    </location>
</feature>
<feature type="signal peptide" evidence="7">
    <location>
        <begin position="1"/>
        <end position="31"/>
    </location>
</feature>
<comment type="similarity">
    <text evidence="2 7">Belongs to the FlgA family.</text>
</comment>
<evidence type="ECO:0000256" key="6">
    <source>
        <dbReference type="ARBA" id="ARBA00025643"/>
    </source>
</evidence>
<dbReference type="Gene3D" id="2.30.30.760">
    <property type="match status" value="1"/>
</dbReference>
<accession>E1VC96</accession>
<keyword evidence="5 7" id="KW-0574">Periplasm</keyword>
<dbReference type="eggNOG" id="COG1261">
    <property type="taxonomic scope" value="Bacteria"/>
</dbReference>
<dbReference type="InterPro" id="IPR039246">
    <property type="entry name" value="Flagellar_FlgA"/>
</dbReference>
<dbReference type="PANTHER" id="PTHR36307">
    <property type="entry name" value="FLAGELLA BASAL BODY P-RING FORMATION PROTEIN FLGA"/>
    <property type="match status" value="1"/>
</dbReference>
<comment type="subcellular location">
    <subcellularLocation>
        <location evidence="1 7">Periplasm</location>
    </subcellularLocation>
</comment>
<dbReference type="SMART" id="SM00858">
    <property type="entry name" value="SAF"/>
    <property type="match status" value="1"/>
</dbReference>
<evidence type="ECO:0000313" key="10">
    <source>
        <dbReference type="Proteomes" id="UP000008707"/>
    </source>
</evidence>
<dbReference type="InterPro" id="IPR041231">
    <property type="entry name" value="FlgA_N"/>
</dbReference>
<evidence type="ECO:0000256" key="5">
    <source>
        <dbReference type="ARBA" id="ARBA00022764"/>
    </source>
</evidence>
<dbReference type="GO" id="GO:0044780">
    <property type="term" value="P:bacterial-type flagellum assembly"/>
    <property type="evidence" value="ECO:0007669"/>
    <property type="project" value="InterPro"/>
</dbReference>
<keyword evidence="9" id="KW-0966">Cell projection</keyword>
<dbReference type="KEGG" id="hel:HELO_4382"/>
<dbReference type="PANTHER" id="PTHR36307:SF1">
    <property type="entry name" value="FLAGELLA BASAL BODY P-RING FORMATION PROTEIN FLGA"/>
    <property type="match status" value="1"/>
</dbReference>
<dbReference type="EMBL" id="FN869568">
    <property type="protein sequence ID" value="CBV44266.1"/>
    <property type="molecule type" value="Genomic_DNA"/>
</dbReference>
<dbReference type="Pfam" id="PF17656">
    <property type="entry name" value="ChapFlgA_N"/>
    <property type="match status" value="1"/>
</dbReference>
<evidence type="ECO:0000256" key="3">
    <source>
        <dbReference type="ARBA" id="ARBA00014754"/>
    </source>
</evidence>
<keyword evidence="4 7" id="KW-0732">Signal</keyword>
<evidence type="ECO:0000259" key="8">
    <source>
        <dbReference type="SMART" id="SM00858"/>
    </source>
</evidence>
<dbReference type="InterPro" id="IPR017585">
    <property type="entry name" value="SAF_FlgA"/>
</dbReference>
<dbReference type="AlphaFoldDB" id="E1VC96"/>
<gene>
    <name evidence="9" type="primary">flgA</name>
    <name evidence="9" type="ordered locus">HELO_4382</name>
</gene>
<keyword evidence="7" id="KW-1005">Bacterial flagellum biogenesis</keyword>
<dbReference type="InterPro" id="IPR013974">
    <property type="entry name" value="SAF"/>
</dbReference>
<dbReference type="CDD" id="cd11614">
    <property type="entry name" value="SAF_CpaB_FlgA_like"/>
    <property type="match status" value="1"/>
</dbReference>
<keyword evidence="9" id="KW-0282">Flagellum</keyword>
<evidence type="ECO:0000256" key="7">
    <source>
        <dbReference type="RuleBase" id="RU362063"/>
    </source>
</evidence>
<dbReference type="GO" id="GO:0042597">
    <property type="term" value="C:periplasmic space"/>
    <property type="evidence" value="ECO:0007669"/>
    <property type="project" value="UniProtKB-SubCell"/>
</dbReference>
<reference evidence="10" key="1">
    <citation type="journal article" date="2011" name="Environ. Microbiol.">
        <title>A blueprint of ectoine metabolism from the genome of the industrial producer Halomonas elongata DSM 2581(T).</title>
        <authorList>
            <person name="Schwibbert K."/>
            <person name="Marin-Sanguino A."/>
            <person name="Bagyan I."/>
            <person name="Heidrich G."/>
            <person name="Lentzen G."/>
            <person name="Seitz H."/>
            <person name="Rampp M."/>
            <person name="Schuster S.C."/>
            <person name="Klenk H.P."/>
            <person name="Pfeiffer F."/>
            <person name="Oesterhelt D."/>
            <person name="Kunte H.J."/>
        </authorList>
    </citation>
    <scope>NUCLEOTIDE SEQUENCE [LARGE SCALE GENOMIC DNA]</scope>
    <source>
        <strain evidence="10">ATCC 33173 / DSM 2581 / NBRC 15536 / NCIMB 2198 / 1H9</strain>
    </source>
</reference>
<protein>
    <recommendedName>
        <fullName evidence="3 7">Flagella basal body P-ring formation protein FlgA</fullName>
    </recommendedName>
</protein>